<keyword evidence="2" id="KW-1185">Reference proteome</keyword>
<dbReference type="SUPFAM" id="SSF141571">
    <property type="entry name" value="Pentapeptide repeat-like"/>
    <property type="match status" value="1"/>
</dbReference>
<gene>
    <name evidence="1" type="ORF">ACFQBT_07340</name>
</gene>
<dbReference type="PANTHER" id="PTHR14136">
    <property type="entry name" value="BTB_POZ DOMAIN-CONTAINING PROTEIN KCTD9"/>
    <property type="match status" value="1"/>
</dbReference>
<proteinExistence type="predicted"/>
<dbReference type="Pfam" id="PF00805">
    <property type="entry name" value="Pentapeptide"/>
    <property type="match status" value="2"/>
</dbReference>
<reference evidence="2" key="1">
    <citation type="journal article" date="2019" name="Int. J. Syst. Evol. Microbiol.">
        <title>The Global Catalogue of Microorganisms (GCM) 10K type strain sequencing project: providing services to taxonomists for standard genome sequencing and annotation.</title>
        <authorList>
            <consortium name="The Broad Institute Genomics Platform"/>
            <consortium name="The Broad Institute Genome Sequencing Center for Infectious Disease"/>
            <person name="Wu L."/>
            <person name="Ma J."/>
        </authorList>
    </citation>
    <scope>NUCLEOTIDE SEQUENCE [LARGE SCALE GENOMIC DNA]</scope>
    <source>
        <strain evidence="2">NBRC 106593</strain>
    </source>
</reference>
<accession>A0ABW2ARF4</accession>
<evidence type="ECO:0000313" key="1">
    <source>
        <dbReference type="EMBL" id="MFC6713657.1"/>
    </source>
</evidence>
<protein>
    <submittedName>
        <fullName evidence="1">Pentapeptide repeat-containing protein</fullName>
    </submittedName>
</protein>
<dbReference type="PANTHER" id="PTHR14136:SF17">
    <property type="entry name" value="BTB_POZ DOMAIN-CONTAINING PROTEIN KCTD9"/>
    <property type="match status" value="1"/>
</dbReference>
<dbReference type="RefSeq" id="WP_377821591.1">
    <property type="nucleotide sequence ID" value="NZ_JBHSWJ010000002.1"/>
</dbReference>
<dbReference type="Gene3D" id="2.160.20.80">
    <property type="entry name" value="E3 ubiquitin-protein ligase SopA"/>
    <property type="match status" value="1"/>
</dbReference>
<organism evidence="1 2">
    <name type="scientific">Branchiibius cervicis</name>
    <dbReference type="NCBI Taxonomy" id="908252"/>
    <lineage>
        <taxon>Bacteria</taxon>
        <taxon>Bacillati</taxon>
        <taxon>Actinomycetota</taxon>
        <taxon>Actinomycetes</taxon>
        <taxon>Micrococcales</taxon>
        <taxon>Dermacoccaceae</taxon>
        <taxon>Branchiibius</taxon>
    </lineage>
</organism>
<dbReference type="EMBL" id="JBHSWJ010000002">
    <property type="protein sequence ID" value="MFC6713657.1"/>
    <property type="molecule type" value="Genomic_DNA"/>
</dbReference>
<sequence length="194" mass="20966">MDLKDARRLLEEVGTRTLKDVSFDSFDLVSAGARSQKYFDHCSFVNTDLRFATLDGASFRYCNFTGANLRGRSLRGASFAACNFTGSDLRDADLTWAQFSHVNVGTDAGRTVMTGVRLSDFKGDTRVLEVGAGGGPGLGGHFDEVVLNGRTASGSLSDGFDFCHRTTCVPGSVSVVGVEVELWYRREPAQRSAT</sequence>
<dbReference type="Proteomes" id="UP001596356">
    <property type="component" value="Unassembled WGS sequence"/>
</dbReference>
<evidence type="ECO:0000313" key="2">
    <source>
        <dbReference type="Proteomes" id="UP001596356"/>
    </source>
</evidence>
<dbReference type="InterPro" id="IPR051082">
    <property type="entry name" value="Pentapeptide-BTB/POZ_domain"/>
</dbReference>
<dbReference type="InterPro" id="IPR001646">
    <property type="entry name" value="5peptide_repeat"/>
</dbReference>
<comment type="caution">
    <text evidence="1">The sequence shown here is derived from an EMBL/GenBank/DDBJ whole genome shotgun (WGS) entry which is preliminary data.</text>
</comment>
<name>A0ABW2ARF4_9MICO</name>